<reference evidence="2 3" key="1">
    <citation type="submission" date="2021-10" db="EMBL/GenBank/DDBJ databases">
        <title>Whole-genome sequencing analysis of Laribacter hongkongensis: virulence gene profiles, carbohydrate-active enzyme prediction, and antimicrobial resistance characterization.</title>
        <authorList>
            <person name="Yuan P."/>
            <person name="Zhan Y."/>
            <person name="Chen D."/>
        </authorList>
    </citation>
    <scope>NUCLEOTIDE SEQUENCE [LARGE SCALE GENOMIC DNA]</scope>
    <source>
        <strain evidence="2 3">W67</strain>
    </source>
</reference>
<gene>
    <name evidence="2" type="ORF">LH440_06650</name>
</gene>
<feature type="region of interest" description="Disordered" evidence="1">
    <location>
        <begin position="73"/>
        <end position="96"/>
    </location>
</feature>
<dbReference type="RefSeq" id="WP_239893825.1">
    <property type="nucleotide sequence ID" value="NZ_JAJAXM010000009.1"/>
</dbReference>
<name>A0ABD4SQU7_9NEIS</name>
<evidence type="ECO:0000256" key="1">
    <source>
        <dbReference type="SAM" id="MobiDB-lite"/>
    </source>
</evidence>
<sequence>MQQKSTAGSQAKSSKFQSTKNSHMQIQNKYQHNQAKHYKNTKYIKFYISTMQKNTQSSTYTTATPIKLITPSKKHTKKLHIITSGSDGYTQTKQLN</sequence>
<organism evidence="2 3">
    <name type="scientific">Laribacter hongkongensis</name>
    <dbReference type="NCBI Taxonomy" id="168471"/>
    <lineage>
        <taxon>Bacteria</taxon>
        <taxon>Pseudomonadati</taxon>
        <taxon>Pseudomonadota</taxon>
        <taxon>Betaproteobacteria</taxon>
        <taxon>Neisseriales</taxon>
        <taxon>Aquaspirillaceae</taxon>
        <taxon>Laribacter</taxon>
    </lineage>
</organism>
<dbReference type="Proteomes" id="UP001200247">
    <property type="component" value="Unassembled WGS sequence"/>
</dbReference>
<feature type="region of interest" description="Disordered" evidence="1">
    <location>
        <begin position="1"/>
        <end position="25"/>
    </location>
</feature>
<feature type="compositionally biased region" description="Polar residues" evidence="1">
    <location>
        <begin position="83"/>
        <end position="96"/>
    </location>
</feature>
<evidence type="ECO:0000313" key="3">
    <source>
        <dbReference type="Proteomes" id="UP001200247"/>
    </source>
</evidence>
<dbReference type="AlphaFoldDB" id="A0ABD4SQU7"/>
<evidence type="ECO:0000313" key="2">
    <source>
        <dbReference type="EMBL" id="MCG9025586.1"/>
    </source>
</evidence>
<dbReference type="EMBL" id="JAJAXM010000009">
    <property type="protein sequence ID" value="MCG9025586.1"/>
    <property type="molecule type" value="Genomic_DNA"/>
</dbReference>
<protein>
    <submittedName>
        <fullName evidence="2">Uncharacterized protein</fullName>
    </submittedName>
</protein>
<comment type="caution">
    <text evidence="2">The sequence shown here is derived from an EMBL/GenBank/DDBJ whole genome shotgun (WGS) entry which is preliminary data.</text>
</comment>
<accession>A0ABD4SQU7</accession>
<proteinExistence type="predicted"/>